<accession>A0ABR1RYE7</accession>
<feature type="transmembrane region" description="Helical" evidence="7">
    <location>
        <begin position="23"/>
        <end position="45"/>
    </location>
</feature>
<keyword evidence="4 7" id="KW-0472">Membrane</keyword>
<reference evidence="9 10" key="1">
    <citation type="submission" date="2023-01" db="EMBL/GenBank/DDBJ databases">
        <title>Analysis of 21 Apiospora genomes using comparative genomics revels a genus with tremendous synthesis potential of carbohydrate active enzymes and secondary metabolites.</title>
        <authorList>
            <person name="Sorensen T."/>
        </authorList>
    </citation>
    <scope>NUCLEOTIDE SEQUENCE [LARGE SCALE GENOMIC DNA]</scope>
    <source>
        <strain evidence="9 10">CBS 33761</strain>
    </source>
</reference>
<dbReference type="InterPro" id="IPR049326">
    <property type="entry name" value="Rhodopsin_dom_fungi"/>
</dbReference>
<feature type="transmembrane region" description="Helical" evidence="7">
    <location>
        <begin position="260"/>
        <end position="280"/>
    </location>
</feature>
<comment type="caution">
    <text evidence="9">The sequence shown here is derived from an EMBL/GenBank/DDBJ whole genome shotgun (WGS) entry which is preliminary data.</text>
</comment>
<name>A0ABR1RYE7_9PEZI</name>
<dbReference type="Pfam" id="PF20684">
    <property type="entry name" value="Fung_rhodopsin"/>
    <property type="match status" value="1"/>
</dbReference>
<dbReference type="PANTHER" id="PTHR33048:SF57">
    <property type="entry name" value="INTEGRAL MEMBRANE PROTEIN-RELATED"/>
    <property type="match status" value="1"/>
</dbReference>
<dbReference type="InterPro" id="IPR052337">
    <property type="entry name" value="SAT4-like"/>
</dbReference>
<evidence type="ECO:0000256" key="5">
    <source>
        <dbReference type="ARBA" id="ARBA00038359"/>
    </source>
</evidence>
<evidence type="ECO:0000256" key="2">
    <source>
        <dbReference type="ARBA" id="ARBA00022692"/>
    </source>
</evidence>
<sequence length="390" mass="42978">MDTTPRNPNGGYESIPIQNAGQIWMIVTCVFTMFIPSALVAMRFVARSRFSNAPLDASDWCIALALVFVLALCIVDFFMVFRGGFTFDLKDIAVRFGPDALDTFFRCMAAWPLLWNCCVLTSKLSVLAMYQTLMPIPRMRLAVRVVGGFVILYNVCGFITGLVICQPYEKNYDWQGVVKGKCGDVKTYYEWLSAINVISDVIVLLLPLPFVYNLQLQLRKKIVLFLMFSVGFITCAVTIYRQTLLPSLDATNPTGTGLLAFLFSTVEIGVAVSLACVPFLRPLFRGTFGSSSNRSHPTPESAYSYSKKGSSKPRSQGFNELGDGGSEIQLSPVVVVGNGNAGPAQSPTAVNVETSWIVERHSDDPEGGRFPRRQTGVRFNLPGARAFVIF</sequence>
<evidence type="ECO:0000313" key="10">
    <source>
        <dbReference type="Proteomes" id="UP001444661"/>
    </source>
</evidence>
<evidence type="ECO:0000259" key="8">
    <source>
        <dbReference type="Pfam" id="PF20684"/>
    </source>
</evidence>
<evidence type="ECO:0000313" key="9">
    <source>
        <dbReference type="EMBL" id="KAK8022445.1"/>
    </source>
</evidence>
<evidence type="ECO:0000256" key="4">
    <source>
        <dbReference type="ARBA" id="ARBA00023136"/>
    </source>
</evidence>
<feature type="transmembrane region" description="Helical" evidence="7">
    <location>
        <begin position="57"/>
        <end position="81"/>
    </location>
</feature>
<evidence type="ECO:0000256" key="6">
    <source>
        <dbReference type="SAM" id="MobiDB-lite"/>
    </source>
</evidence>
<feature type="region of interest" description="Disordered" evidence="6">
    <location>
        <begin position="290"/>
        <end position="322"/>
    </location>
</feature>
<feature type="transmembrane region" description="Helical" evidence="7">
    <location>
        <begin position="141"/>
        <end position="164"/>
    </location>
</feature>
<feature type="domain" description="Rhodopsin" evidence="8">
    <location>
        <begin position="42"/>
        <end position="285"/>
    </location>
</feature>
<evidence type="ECO:0000256" key="1">
    <source>
        <dbReference type="ARBA" id="ARBA00004141"/>
    </source>
</evidence>
<dbReference type="Proteomes" id="UP001444661">
    <property type="component" value="Unassembled WGS sequence"/>
</dbReference>
<evidence type="ECO:0000256" key="7">
    <source>
        <dbReference type="SAM" id="Phobius"/>
    </source>
</evidence>
<dbReference type="PANTHER" id="PTHR33048">
    <property type="entry name" value="PTH11-LIKE INTEGRAL MEMBRANE PROTEIN (AFU_ORTHOLOGUE AFUA_5G11245)"/>
    <property type="match status" value="1"/>
</dbReference>
<dbReference type="EMBL" id="JAQQWK010000012">
    <property type="protein sequence ID" value="KAK8022445.1"/>
    <property type="molecule type" value="Genomic_DNA"/>
</dbReference>
<keyword evidence="10" id="KW-1185">Reference proteome</keyword>
<comment type="similarity">
    <text evidence="5">Belongs to the SAT4 family.</text>
</comment>
<proteinExistence type="inferred from homology"/>
<evidence type="ECO:0000256" key="3">
    <source>
        <dbReference type="ARBA" id="ARBA00022989"/>
    </source>
</evidence>
<keyword evidence="3 7" id="KW-1133">Transmembrane helix</keyword>
<feature type="transmembrane region" description="Helical" evidence="7">
    <location>
        <begin position="191"/>
        <end position="210"/>
    </location>
</feature>
<organism evidence="9 10">
    <name type="scientific">Apiospora rasikravindrae</name>
    <dbReference type="NCBI Taxonomy" id="990691"/>
    <lineage>
        <taxon>Eukaryota</taxon>
        <taxon>Fungi</taxon>
        <taxon>Dikarya</taxon>
        <taxon>Ascomycota</taxon>
        <taxon>Pezizomycotina</taxon>
        <taxon>Sordariomycetes</taxon>
        <taxon>Xylariomycetidae</taxon>
        <taxon>Amphisphaeriales</taxon>
        <taxon>Apiosporaceae</taxon>
        <taxon>Apiospora</taxon>
    </lineage>
</organism>
<protein>
    <recommendedName>
        <fullName evidence="8">Rhodopsin domain-containing protein</fullName>
    </recommendedName>
</protein>
<gene>
    <name evidence="9" type="ORF">PG993_013212</name>
</gene>
<feature type="transmembrane region" description="Helical" evidence="7">
    <location>
        <begin position="222"/>
        <end position="240"/>
    </location>
</feature>
<comment type="subcellular location">
    <subcellularLocation>
        <location evidence="1">Membrane</location>
        <topology evidence="1">Multi-pass membrane protein</topology>
    </subcellularLocation>
</comment>
<feature type="transmembrane region" description="Helical" evidence="7">
    <location>
        <begin position="109"/>
        <end position="129"/>
    </location>
</feature>
<feature type="compositionally biased region" description="Low complexity" evidence="6">
    <location>
        <begin position="301"/>
        <end position="315"/>
    </location>
</feature>
<keyword evidence="2 7" id="KW-0812">Transmembrane</keyword>